<dbReference type="InterPro" id="IPR050256">
    <property type="entry name" value="Glycosyltransferase_2"/>
</dbReference>
<evidence type="ECO:0000256" key="5">
    <source>
        <dbReference type="ARBA" id="ARBA00022989"/>
    </source>
</evidence>
<dbReference type="Pfam" id="PF00535">
    <property type="entry name" value="Glycos_transf_2"/>
    <property type="match status" value="1"/>
</dbReference>
<evidence type="ECO:0000256" key="6">
    <source>
        <dbReference type="ARBA" id="ARBA00023136"/>
    </source>
</evidence>
<dbReference type="OrthoDB" id="9811884at2"/>
<keyword evidence="2" id="KW-0328">Glycosyltransferase</keyword>
<sequence length="312" mass="34348">MKADLTLVVPCFNEADALARTIATLTGILADLVAREKIGASSKALFVDDGSFDATWDLIAAASLDSSMVSGIKLSRNVGHQNALLAGLQHVRTEMSISIDADLQDDVSAIESMVDRYHEGFQVVYGVRNNRDSDRPFKRWTARLFYRLMTRLGVDSVENHADFRLLGAPALRALLSFGEVNAYVRGLVPLVGYKTTCVYYRRLERELGESKYSLSKMFSLAARGITSFSVIPLRIIAVFGFIVSIFSGVLSIGVILAKLFGNPMQGWASTTLIIFFMGGIQMLALGIVGEYVGCIYLEVKNRPRYFVEATTE</sequence>
<protein>
    <submittedName>
        <fullName evidence="9">Bactoprenol glucosyl transferase</fullName>
    </submittedName>
</protein>
<feature type="domain" description="Glycosyltransferase 2-like" evidence="8">
    <location>
        <begin position="7"/>
        <end position="148"/>
    </location>
</feature>
<dbReference type="AlphaFoldDB" id="A0A158JDA2"/>
<accession>A0A158JDA2</accession>
<dbReference type="Proteomes" id="UP000055019">
    <property type="component" value="Unassembled WGS sequence"/>
</dbReference>
<organism evidence="9 10">
    <name type="scientific">Caballeronia arvi</name>
    <dbReference type="NCBI Taxonomy" id="1777135"/>
    <lineage>
        <taxon>Bacteria</taxon>
        <taxon>Pseudomonadati</taxon>
        <taxon>Pseudomonadota</taxon>
        <taxon>Betaproteobacteria</taxon>
        <taxon>Burkholderiales</taxon>
        <taxon>Burkholderiaceae</taxon>
        <taxon>Caballeronia</taxon>
    </lineage>
</organism>
<dbReference type="GO" id="GO:0005886">
    <property type="term" value="C:plasma membrane"/>
    <property type="evidence" value="ECO:0007669"/>
    <property type="project" value="TreeGrafter"/>
</dbReference>
<feature type="transmembrane region" description="Helical" evidence="7">
    <location>
        <begin position="235"/>
        <end position="260"/>
    </location>
</feature>
<evidence type="ECO:0000313" key="10">
    <source>
        <dbReference type="Proteomes" id="UP000055019"/>
    </source>
</evidence>
<keyword evidence="10" id="KW-1185">Reference proteome</keyword>
<reference evidence="9" key="1">
    <citation type="submission" date="2016-01" db="EMBL/GenBank/DDBJ databases">
        <authorList>
            <person name="Peeters C."/>
        </authorList>
    </citation>
    <scope>NUCLEOTIDE SEQUENCE [LARGE SCALE GENOMIC DNA]</scope>
    <source>
        <strain evidence="9">LMG 29317</strain>
    </source>
</reference>
<dbReference type="Gene3D" id="3.90.550.10">
    <property type="entry name" value="Spore Coat Polysaccharide Biosynthesis Protein SpsA, Chain A"/>
    <property type="match status" value="1"/>
</dbReference>
<name>A0A158JDA2_9BURK</name>
<gene>
    <name evidence="9" type="ORF">AWB74_03724</name>
</gene>
<dbReference type="PANTHER" id="PTHR48090:SF1">
    <property type="entry name" value="PROPHAGE BACTOPRENOL GLUCOSYL TRANSFERASE HOMOLOG"/>
    <property type="match status" value="1"/>
</dbReference>
<comment type="subcellular location">
    <subcellularLocation>
        <location evidence="1">Membrane</location>
        <topology evidence="1">Multi-pass membrane protein</topology>
    </subcellularLocation>
</comment>
<keyword evidence="5 7" id="KW-1133">Transmembrane helix</keyword>
<evidence type="ECO:0000256" key="7">
    <source>
        <dbReference type="SAM" id="Phobius"/>
    </source>
</evidence>
<keyword evidence="6 7" id="KW-0472">Membrane</keyword>
<proteinExistence type="predicted"/>
<evidence type="ECO:0000256" key="1">
    <source>
        <dbReference type="ARBA" id="ARBA00004141"/>
    </source>
</evidence>
<evidence type="ECO:0000256" key="3">
    <source>
        <dbReference type="ARBA" id="ARBA00022679"/>
    </source>
</evidence>
<feature type="transmembrane region" description="Helical" evidence="7">
    <location>
        <begin position="272"/>
        <end position="297"/>
    </location>
</feature>
<dbReference type="GO" id="GO:0016757">
    <property type="term" value="F:glycosyltransferase activity"/>
    <property type="evidence" value="ECO:0007669"/>
    <property type="project" value="UniProtKB-KW"/>
</dbReference>
<dbReference type="InterPro" id="IPR001173">
    <property type="entry name" value="Glyco_trans_2-like"/>
</dbReference>
<keyword evidence="3 9" id="KW-0808">Transferase</keyword>
<evidence type="ECO:0000256" key="2">
    <source>
        <dbReference type="ARBA" id="ARBA00022676"/>
    </source>
</evidence>
<dbReference type="PANTHER" id="PTHR48090">
    <property type="entry name" value="UNDECAPRENYL-PHOSPHATE 4-DEOXY-4-FORMAMIDO-L-ARABINOSE TRANSFERASE-RELATED"/>
    <property type="match status" value="1"/>
</dbReference>
<dbReference type="RefSeq" id="WP_061148205.1">
    <property type="nucleotide sequence ID" value="NZ_FCOM02000015.1"/>
</dbReference>
<dbReference type="EMBL" id="FCOM02000015">
    <property type="protein sequence ID" value="SAL66439.1"/>
    <property type="molecule type" value="Genomic_DNA"/>
</dbReference>
<dbReference type="CDD" id="cd04187">
    <property type="entry name" value="DPM1_like_bac"/>
    <property type="match status" value="1"/>
</dbReference>
<keyword evidence="4 7" id="KW-0812">Transmembrane</keyword>
<evidence type="ECO:0000313" key="9">
    <source>
        <dbReference type="EMBL" id="SAL66439.1"/>
    </source>
</evidence>
<dbReference type="SUPFAM" id="SSF53448">
    <property type="entry name" value="Nucleotide-diphospho-sugar transferases"/>
    <property type="match status" value="1"/>
</dbReference>
<evidence type="ECO:0000256" key="4">
    <source>
        <dbReference type="ARBA" id="ARBA00022692"/>
    </source>
</evidence>
<dbReference type="InterPro" id="IPR029044">
    <property type="entry name" value="Nucleotide-diphossugar_trans"/>
</dbReference>
<evidence type="ECO:0000259" key="8">
    <source>
        <dbReference type="Pfam" id="PF00535"/>
    </source>
</evidence>
<comment type="caution">
    <text evidence="9">The sequence shown here is derived from an EMBL/GenBank/DDBJ whole genome shotgun (WGS) entry which is preliminary data.</text>
</comment>